<sequence>MGKRQPANDTLSILRCKRMIRPLISKIAALTDIYIKYPSKFDLDIESFDIVQRNHGKSLTFISPATSDDRLLSLKPYLSPELHQAYKEIFVIFKNIILAWLQTSLNSRIPKLSSLASYKLGKCITLGTKSSHYRLSQTALFDADTLPKYLQKYHDELSDDIDDWLTMEPESVTEAHRTDLLYGYLIHLLVFNLRTIFYCLLPVLVHWLQEQKLYSLLRTLLYEFFLFLSVDIDQREVSELTTEVAQHDPSLPVFWLFHNIGYWRRLCELCKLTTMDASNKRFQSYDSIFIEILAKTDRLFLTDGIDLQHIYDKLQLNPQHPHNTFILTSILAQIISLFKKSLDSASTSSGSLMVFRASLNDFTEFLRTWLSLSGDCVFNSFDGGNEDMFDAINNTVDYMLKHCVRAVRYLEGVSLKSRSVELVLEDFKNIHHRILAFQTNAQILHAYYLDKPELFDINGAKITEVSRSLGTLMAHNCEYNEVIEFLVWFRDLEDPQGYKLSKALFKHFFREDLVLGDMDIDHVAWELYDL</sequence>
<dbReference type="AlphaFoldDB" id="A0A2P7YI99"/>
<keyword evidence="2" id="KW-1185">Reference proteome</keyword>
<gene>
    <name evidence="1" type="ORF">C7M61_004454</name>
</gene>
<evidence type="ECO:0000313" key="2">
    <source>
        <dbReference type="Proteomes" id="UP000241107"/>
    </source>
</evidence>
<dbReference type="GeneID" id="36567841"/>
<dbReference type="VEuPathDB" id="FungiDB:C7M61_004454"/>
<dbReference type="EMBL" id="PYFQ01000014">
    <property type="protein sequence ID" value="PSK35665.1"/>
    <property type="molecule type" value="Genomic_DNA"/>
</dbReference>
<comment type="caution">
    <text evidence="1">The sequence shown here is derived from an EMBL/GenBank/DDBJ whole genome shotgun (WGS) entry which is preliminary data.</text>
</comment>
<evidence type="ECO:0000313" key="1">
    <source>
        <dbReference type="EMBL" id="PSK35665.1"/>
    </source>
</evidence>
<dbReference type="OrthoDB" id="4077683at2759"/>
<dbReference type="RefSeq" id="XP_024712156.1">
    <property type="nucleotide sequence ID" value="XM_024859774.1"/>
</dbReference>
<reference evidence="1 2" key="1">
    <citation type="submission" date="2018-03" db="EMBL/GenBank/DDBJ databases">
        <title>Candida pseudohaemulonii genome assembly and annotation.</title>
        <authorList>
            <person name="Munoz J.F."/>
            <person name="Gade L.G."/>
            <person name="Chow N.A."/>
            <person name="Litvintseva A.P."/>
            <person name="Loparev V.N."/>
            <person name="Cuomo C.A."/>
        </authorList>
    </citation>
    <scope>NUCLEOTIDE SEQUENCE [LARGE SCALE GENOMIC DNA]</scope>
    <source>
        <strain evidence="1 2">B12108</strain>
    </source>
</reference>
<organism evidence="1 2">
    <name type="scientific">Candidozyma pseudohaemuli</name>
    <dbReference type="NCBI Taxonomy" id="418784"/>
    <lineage>
        <taxon>Eukaryota</taxon>
        <taxon>Fungi</taxon>
        <taxon>Dikarya</taxon>
        <taxon>Ascomycota</taxon>
        <taxon>Saccharomycotina</taxon>
        <taxon>Pichiomycetes</taxon>
        <taxon>Metschnikowiaceae</taxon>
        <taxon>Candidozyma</taxon>
    </lineage>
</organism>
<proteinExistence type="predicted"/>
<protein>
    <submittedName>
        <fullName evidence="1">Uncharacterized protein</fullName>
    </submittedName>
</protein>
<accession>A0A2P7YI99</accession>
<dbReference type="Proteomes" id="UP000241107">
    <property type="component" value="Unassembled WGS sequence"/>
</dbReference>
<name>A0A2P7YI99_9ASCO</name>